<proteinExistence type="predicted"/>
<dbReference type="PATRIC" id="fig|1227456.3.peg.3322"/>
<feature type="transmembrane region" description="Helical" evidence="1">
    <location>
        <begin position="69"/>
        <end position="89"/>
    </location>
</feature>
<evidence type="ECO:0000256" key="1">
    <source>
        <dbReference type="SAM" id="Phobius"/>
    </source>
</evidence>
<dbReference type="Proteomes" id="UP000011625">
    <property type="component" value="Unassembled WGS sequence"/>
</dbReference>
<keyword evidence="1" id="KW-1133">Transmembrane helix</keyword>
<dbReference type="EMBL" id="AOME01000076">
    <property type="protein sequence ID" value="EMA49859.1"/>
    <property type="molecule type" value="Genomic_DNA"/>
</dbReference>
<keyword evidence="1" id="KW-0472">Membrane</keyword>
<feature type="transmembrane region" description="Helical" evidence="1">
    <location>
        <begin position="43"/>
        <end position="62"/>
    </location>
</feature>
<dbReference type="STRING" id="1227456.C450_16340"/>
<reference evidence="2 3" key="1">
    <citation type="journal article" date="2014" name="PLoS Genet.">
        <title>Phylogenetically driven sequencing of extremely halophilic archaea reveals strategies for static and dynamic osmo-response.</title>
        <authorList>
            <person name="Becker E.A."/>
            <person name="Seitzer P.M."/>
            <person name="Tritt A."/>
            <person name="Larsen D."/>
            <person name="Krusor M."/>
            <person name="Yao A.I."/>
            <person name="Wu D."/>
            <person name="Madern D."/>
            <person name="Eisen J.A."/>
            <person name="Darling A.E."/>
            <person name="Facciotti M.T."/>
        </authorList>
    </citation>
    <scope>NUCLEOTIDE SEQUENCE [LARGE SCALE GENOMIC DNA]</scope>
    <source>
        <strain evidence="2 3">DSM 8989</strain>
    </source>
</reference>
<organism evidence="2 3">
    <name type="scientific">Halococcus salifodinae DSM 8989</name>
    <dbReference type="NCBI Taxonomy" id="1227456"/>
    <lineage>
        <taxon>Archaea</taxon>
        <taxon>Methanobacteriati</taxon>
        <taxon>Methanobacteriota</taxon>
        <taxon>Stenosarchaea group</taxon>
        <taxon>Halobacteria</taxon>
        <taxon>Halobacteriales</taxon>
        <taxon>Halococcaceae</taxon>
        <taxon>Halococcus</taxon>
    </lineage>
</organism>
<name>M0MYD2_9EURY</name>
<sequence>MTGKRDLDPAPLVVGTLVGLAGLLFLLEPVVEPIPIFGTPTPPFVLSGAVLTLGFGLGAVVYLRRGRRLIGLAHAIGAGGFGLVVGATALASGTVLVVGVAVLAGGCAFLVGQMR</sequence>
<comment type="caution">
    <text evidence="2">The sequence shown here is derived from an EMBL/GenBank/DDBJ whole genome shotgun (WGS) entry which is preliminary data.</text>
</comment>
<protein>
    <submittedName>
        <fullName evidence="2">Uncharacterized protein</fullName>
    </submittedName>
</protein>
<keyword evidence="1" id="KW-0812">Transmembrane</keyword>
<gene>
    <name evidence="2" type="ORF">C450_16340</name>
</gene>
<evidence type="ECO:0000313" key="3">
    <source>
        <dbReference type="Proteomes" id="UP000011625"/>
    </source>
</evidence>
<evidence type="ECO:0000313" key="2">
    <source>
        <dbReference type="EMBL" id="EMA49859.1"/>
    </source>
</evidence>
<feature type="transmembrane region" description="Helical" evidence="1">
    <location>
        <begin position="95"/>
        <end position="112"/>
    </location>
</feature>
<feature type="transmembrane region" description="Helical" evidence="1">
    <location>
        <begin position="12"/>
        <end position="31"/>
    </location>
</feature>
<accession>M0MYD2</accession>
<dbReference type="AlphaFoldDB" id="M0MYD2"/>
<keyword evidence="3" id="KW-1185">Reference proteome</keyword>
<dbReference type="RefSeq" id="WP_005045181.1">
    <property type="nucleotide sequence ID" value="NZ_AOME01000076.1"/>
</dbReference>